<organism evidence="2 3">
    <name type="scientific">Prevotella herbatica</name>
    <dbReference type="NCBI Taxonomy" id="2801997"/>
    <lineage>
        <taxon>Bacteria</taxon>
        <taxon>Pseudomonadati</taxon>
        <taxon>Bacteroidota</taxon>
        <taxon>Bacteroidia</taxon>
        <taxon>Bacteroidales</taxon>
        <taxon>Prevotellaceae</taxon>
        <taxon>Prevotella</taxon>
    </lineage>
</organism>
<protein>
    <recommendedName>
        <fullName evidence="4">Carboxypeptidase-like regulatory domain-containing protein</fullName>
    </recommendedName>
</protein>
<feature type="signal peptide" evidence="1">
    <location>
        <begin position="1"/>
        <end position="22"/>
    </location>
</feature>
<proteinExistence type="predicted"/>
<keyword evidence="1" id="KW-0732">Signal</keyword>
<keyword evidence="3" id="KW-1185">Reference proteome</keyword>
<dbReference type="Gene3D" id="2.60.40.1120">
    <property type="entry name" value="Carboxypeptidase-like, regulatory domain"/>
    <property type="match status" value="1"/>
</dbReference>
<name>A0ABM7NVZ7_9BACT</name>
<dbReference type="EMBL" id="AP024484">
    <property type="protein sequence ID" value="BCS84690.1"/>
    <property type="molecule type" value="Genomic_DNA"/>
</dbReference>
<evidence type="ECO:0000313" key="3">
    <source>
        <dbReference type="Proteomes" id="UP001319045"/>
    </source>
</evidence>
<evidence type="ECO:0000313" key="2">
    <source>
        <dbReference type="EMBL" id="BCS84690.1"/>
    </source>
</evidence>
<dbReference type="SUPFAM" id="SSF49464">
    <property type="entry name" value="Carboxypeptidase regulatory domain-like"/>
    <property type="match status" value="1"/>
</dbReference>
<accession>A0ABM7NVZ7</accession>
<gene>
    <name evidence="2" type="ORF">prwr041_05830</name>
</gene>
<dbReference type="Proteomes" id="UP001319045">
    <property type="component" value="Chromosome"/>
</dbReference>
<feature type="chain" id="PRO_5046572522" description="Carboxypeptidase-like regulatory domain-containing protein" evidence="1">
    <location>
        <begin position="23"/>
        <end position="275"/>
    </location>
</feature>
<evidence type="ECO:0008006" key="4">
    <source>
        <dbReference type="Google" id="ProtNLM"/>
    </source>
</evidence>
<sequence length="275" mass="30861">MKEMKRVYLLLISITISLSALCQTSKHFTGTVKNANGQNIEYVTVVVKDMDIRTITDARGNFSVVVPDNNSPKLVFSHVAYSSKTVDIKGMSDKSHLDVVMEPSAYTLTDFTVVGKKIKEKTLKHKGLPFPGDVVFRGRNNIGVEMGITVKPKHDFHVKNIYLPVHKSTYSKCTLSVNVYEIFNKDSLVNILHKPIYSVVEESQAKHTLEITPQEPLVFTNHKGYYVSIEIVDTQSDGAIYLPAYLKTSYVRDPDSSKVKKIPINLGLSIKGFEY</sequence>
<reference evidence="2 3" key="1">
    <citation type="journal article" date="2022" name="Int. J. Syst. Evol. Microbiol.">
        <title>Prevotella herbatica sp. nov., a plant polysaccharide-decomposing anaerobic bacterium isolated from a methanogenic reactor.</title>
        <authorList>
            <person name="Uek A."/>
            <person name="Tonouchi A."/>
            <person name="Kaku N."/>
            <person name="Ueki K."/>
        </authorList>
    </citation>
    <scope>NUCLEOTIDE SEQUENCE [LARGE SCALE GENOMIC DNA]</scope>
    <source>
        <strain evidence="2 3">WR041</strain>
    </source>
</reference>
<evidence type="ECO:0000256" key="1">
    <source>
        <dbReference type="SAM" id="SignalP"/>
    </source>
</evidence>
<dbReference type="Pfam" id="PF13715">
    <property type="entry name" value="CarbopepD_reg_2"/>
    <property type="match status" value="1"/>
</dbReference>
<dbReference type="InterPro" id="IPR008969">
    <property type="entry name" value="CarboxyPept-like_regulatory"/>
</dbReference>
<dbReference type="RefSeq" id="WP_207154852.1">
    <property type="nucleotide sequence ID" value="NZ_AP024484.1"/>
</dbReference>